<reference evidence="2" key="1">
    <citation type="journal article" date="2020" name="Stud. Mycol.">
        <title>101 Dothideomycetes genomes: a test case for predicting lifestyles and emergence of pathogens.</title>
        <authorList>
            <person name="Haridas S."/>
            <person name="Albert R."/>
            <person name="Binder M."/>
            <person name="Bloem J."/>
            <person name="Labutti K."/>
            <person name="Salamov A."/>
            <person name="Andreopoulos B."/>
            <person name="Baker S."/>
            <person name="Barry K."/>
            <person name="Bills G."/>
            <person name="Bluhm B."/>
            <person name="Cannon C."/>
            <person name="Castanera R."/>
            <person name="Culley D."/>
            <person name="Daum C."/>
            <person name="Ezra D."/>
            <person name="Gonzalez J."/>
            <person name="Henrissat B."/>
            <person name="Kuo A."/>
            <person name="Liang C."/>
            <person name="Lipzen A."/>
            <person name="Lutzoni F."/>
            <person name="Magnuson J."/>
            <person name="Mondo S."/>
            <person name="Nolan M."/>
            <person name="Ohm R."/>
            <person name="Pangilinan J."/>
            <person name="Park H.-J."/>
            <person name="Ramirez L."/>
            <person name="Alfaro M."/>
            <person name="Sun H."/>
            <person name="Tritt A."/>
            <person name="Yoshinaga Y."/>
            <person name="Zwiers L.-H."/>
            <person name="Turgeon B."/>
            <person name="Goodwin S."/>
            <person name="Spatafora J."/>
            <person name="Crous P."/>
            <person name="Grigoriev I."/>
        </authorList>
    </citation>
    <scope>NUCLEOTIDE SEQUENCE</scope>
    <source>
        <strain evidence="2">CBS 480.64</strain>
    </source>
</reference>
<dbReference type="EMBL" id="MU006026">
    <property type="protein sequence ID" value="KAF2857835.1"/>
    <property type="molecule type" value="Genomic_DNA"/>
</dbReference>
<keyword evidence="3" id="KW-1185">Reference proteome</keyword>
<gene>
    <name evidence="2" type="ORF">K470DRAFT_156911</name>
</gene>
<organism evidence="2 3">
    <name type="scientific">Piedraia hortae CBS 480.64</name>
    <dbReference type="NCBI Taxonomy" id="1314780"/>
    <lineage>
        <taxon>Eukaryota</taxon>
        <taxon>Fungi</taxon>
        <taxon>Dikarya</taxon>
        <taxon>Ascomycota</taxon>
        <taxon>Pezizomycotina</taxon>
        <taxon>Dothideomycetes</taxon>
        <taxon>Dothideomycetidae</taxon>
        <taxon>Capnodiales</taxon>
        <taxon>Piedraiaceae</taxon>
        <taxon>Piedraia</taxon>
    </lineage>
</organism>
<evidence type="ECO:0000313" key="2">
    <source>
        <dbReference type="EMBL" id="KAF2857835.1"/>
    </source>
</evidence>
<protein>
    <submittedName>
        <fullName evidence="2">Uncharacterized protein</fullName>
    </submittedName>
</protein>
<feature type="compositionally biased region" description="Basic and acidic residues" evidence="1">
    <location>
        <begin position="66"/>
        <end position="75"/>
    </location>
</feature>
<dbReference type="Proteomes" id="UP000799421">
    <property type="component" value="Unassembled WGS sequence"/>
</dbReference>
<dbReference type="AlphaFoldDB" id="A0A6A7BSZ5"/>
<feature type="compositionally biased region" description="Basic residues" evidence="1">
    <location>
        <begin position="76"/>
        <end position="88"/>
    </location>
</feature>
<feature type="compositionally biased region" description="Acidic residues" evidence="1">
    <location>
        <begin position="158"/>
        <end position="185"/>
    </location>
</feature>
<feature type="compositionally biased region" description="Polar residues" evidence="1">
    <location>
        <begin position="186"/>
        <end position="195"/>
    </location>
</feature>
<sequence length="244" mass="25510">MAILTSLWGAGGGLRGGGGLSFDRRAKSDVVGEVSRGNYDGGYECCDDAPPAYGLVCDDAPPPYDPKIDWEDVRVRERKGKGGGKAKRGGQNQGNGGGGNKKKNDDRGDDGEGEKGTGGGDAAGGAGDPPGGGGNDPSPPPNAGGAKKKKKSKKAQWDPDDDEKKDEEFDPLANWDENETAEAENDVSTTEPTNQPEDDAFLGLGATGKKKKRKNKVGRVIIESTAKLTFARMIPPRHPTQSTT</sequence>
<feature type="region of interest" description="Disordered" evidence="1">
    <location>
        <begin position="50"/>
        <end position="215"/>
    </location>
</feature>
<accession>A0A6A7BSZ5</accession>
<proteinExistence type="predicted"/>
<name>A0A6A7BSZ5_9PEZI</name>
<evidence type="ECO:0000313" key="3">
    <source>
        <dbReference type="Proteomes" id="UP000799421"/>
    </source>
</evidence>
<evidence type="ECO:0000256" key="1">
    <source>
        <dbReference type="SAM" id="MobiDB-lite"/>
    </source>
</evidence>
<feature type="compositionally biased region" description="Gly residues" evidence="1">
    <location>
        <begin position="116"/>
        <end position="135"/>
    </location>
</feature>